<name>A0A7S4JFZ6_9STRA</name>
<feature type="region of interest" description="Disordered" evidence="1">
    <location>
        <begin position="117"/>
        <end position="172"/>
    </location>
</feature>
<feature type="signal peptide" evidence="2">
    <location>
        <begin position="1"/>
        <end position="28"/>
    </location>
</feature>
<dbReference type="InterPro" id="IPR029055">
    <property type="entry name" value="Ntn_hydrolases_N"/>
</dbReference>
<dbReference type="EMBL" id="HBKQ01039853">
    <property type="protein sequence ID" value="CAE2262404.1"/>
    <property type="molecule type" value="Transcribed_RNA"/>
</dbReference>
<organism evidence="3">
    <name type="scientific">Odontella aurita</name>
    <dbReference type="NCBI Taxonomy" id="265563"/>
    <lineage>
        <taxon>Eukaryota</taxon>
        <taxon>Sar</taxon>
        <taxon>Stramenopiles</taxon>
        <taxon>Ochrophyta</taxon>
        <taxon>Bacillariophyta</taxon>
        <taxon>Mediophyceae</taxon>
        <taxon>Biddulphiophycidae</taxon>
        <taxon>Eupodiscales</taxon>
        <taxon>Odontellaceae</taxon>
        <taxon>Odontella</taxon>
    </lineage>
</organism>
<dbReference type="SUPFAM" id="SSF56235">
    <property type="entry name" value="N-terminal nucleophile aminohydrolases (Ntn hydrolases)"/>
    <property type="match status" value="1"/>
</dbReference>
<proteinExistence type="predicted"/>
<feature type="region of interest" description="Disordered" evidence="1">
    <location>
        <begin position="63"/>
        <end position="93"/>
    </location>
</feature>
<dbReference type="Pfam" id="PF00227">
    <property type="entry name" value="Proteasome"/>
    <property type="match status" value="1"/>
</dbReference>
<reference evidence="3" key="1">
    <citation type="submission" date="2021-01" db="EMBL/GenBank/DDBJ databases">
        <authorList>
            <person name="Corre E."/>
            <person name="Pelletier E."/>
            <person name="Niang G."/>
            <person name="Scheremetjew M."/>
            <person name="Finn R."/>
            <person name="Kale V."/>
            <person name="Holt S."/>
            <person name="Cochrane G."/>
            <person name="Meng A."/>
            <person name="Brown T."/>
            <person name="Cohen L."/>
        </authorList>
    </citation>
    <scope>NUCLEOTIDE SEQUENCE</scope>
    <source>
        <strain evidence="3">Isolate 1302-5</strain>
    </source>
</reference>
<feature type="chain" id="PRO_5030555819" evidence="2">
    <location>
        <begin position="29"/>
        <end position="430"/>
    </location>
</feature>
<dbReference type="GO" id="GO:0005839">
    <property type="term" value="C:proteasome core complex"/>
    <property type="evidence" value="ECO:0007669"/>
    <property type="project" value="InterPro"/>
</dbReference>
<evidence type="ECO:0000256" key="1">
    <source>
        <dbReference type="SAM" id="MobiDB-lite"/>
    </source>
</evidence>
<gene>
    <name evidence="3" type="ORF">OAUR00152_LOCUS27499</name>
</gene>
<sequence>MLRRRLYPPAALIFLAILSARRLSIVDAAAGDRTVTTVLSPVKDLEPSLAASAAQGTAVVVVADREQNSADPEDDRRDGSDRGGRRPDECEWEGGGECAVILTRSPVPDAASNLTASAALAERSPRSSSSQAGFGKGDEGDDDTGSVAGDSQKAERPSLVPLPRGPVAPSVSGPPSRILHVLHESAGIVCALTGFASDVRHLVRVAAREVSDREFIYGGAPPSVHYVVRDVLASRVRGAAFAASGRPFGVQALVVGNRFAPGNRIAVEEDSGPGSGNTLQLYTIDPAGGWRHWGGGGTAVGRKADIVRRKLHGALQYSHDDDSHEEKALTPPGLGRPRDWSEALDVAMRSLIESTEMDDEGHWKRWNDDCNGAYDELMGGQFDAVIVIGGRFGELVQNRCFAVDSEVVKASYIRCRRGIATTKMEHHVGI</sequence>
<accession>A0A7S4JFZ6</accession>
<protein>
    <submittedName>
        <fullName evidence="3">Uncharacterized protein</fullName>
    </submittedName>
</protein>
<dbReference type="InterPro" id="IPR001353">
    <property type="entry name" value="Proteasome_sua/b"/>
</dbReference>
<evidence type="ECO:0000313" key="3">
    <source>
        <dbReference type="EMBL" id="CAE2262404.1"/>
    </source>
</evidence>
<dbReference type="GO" id="GO:0051603">
    <property type="term" value="P:proteolysis involved in protein catabolic process"/>
    <property type="evidence" value="ECO:0007669"/>
    <property type="project" value="InterPro"/>
</dbReference>
<keyword evidence="2" id="KW-0732">Signal</keyword>
<dbReference type="Gene3D" id="3.60.20.10">
    <property type="entry name" value="Glutamine Phosphoribosylpyrophosphate, subunit 1, domain 1"/>
    <property type="match status" value="1"/>
</dbReference>
<evidence type="ECO:0000256" key="2">
    <source>
        <dbReference type="SAM" id="SignalP"/>
    </source>
</evidence>
<dbReference type="AlphaFoldDB" id="A0A7S4JFZ6"/>
<feature type="compositionally biased region" description="Basic and acidic residues" evidence="1">
    <location>
        <begin position="63"/>
        <end position="89"/>
    </location>
</feature>